<protein>
    <recommendedName>
        <fullName evidence="3">Ricin B lectin domain-containing protein</fullName>
    </recommendedName>
</protein>
<gene>
    <name evidence="1" type="ORF">V5O48_013905</name>
</gene>
<sequence length="135" mass="14669">MPGPASGVYYVKNVKTGYFITKEEIGSGKRVISRKDAEPADLQVSENGGVYQFIERSSGLSIGVNPTVNPPDLIWQRAVYLWTIQQVSPGIWNIGTPVDNSYWIDSKAKAGTDNVTLSQGSADDANNWQLIAAAH</sequence>
<organism evidence="1 2">
    <name type="scientific">Marasmius crinis-equi</name>
    <dbReference type="NCBI Taxonomy" id="585013"/>
    <lineage>
        <taxon>Eukaryota</taxon>
        <taxon>Fungi</taxon>
        <taxon>Dikarya</taxon>
        <taxon>Basidiomycota</taxon>
        <taxon>Agaricomycotina</taxon>
        <taxon>Agaricomycetes</taxon>
        <taxon>Agaricomycetidae</taxon>
        <taxon>Agaricales</taxon>
        <taxon>Marasmiineae</taxon>
        <taxon>Marasmiaceae</taxon>
        <taxon>Marasmius</taxon>
    </lineage>
</organism>
<evidence type="ECO:0008006" key="3">
    <source>
        <dbReference type="Google" id="ProtNLM"/>
    </source>
</evidence>
<reference evidence="1 2" key="1">
    <citation type="submission" date="2024-02" db="EMBL/GenBank/DDBJ databases">
        <title>A draft genome for the cacao thread blight pathogen Marasmius crinis-equi.</title>
        <authorList>
            <person name="Cohen S.P."/>
            <person name="Baruah I.K."/>
            <person name="Amoako-Attah I."/>
            <person name="Bukari Y."/>
            <person name="Meinhardt L.W."/>
            <person name="Bailey B.A."/>
        </authorList>
    </citation>
    <scope>NUCLEOTIDE SEQUENCE [LARGE SCALE GENOMIC DNA]</scope>
    <source>
        <strain evidence="1 2">GH-76</strain>
    </source>
</reference>
<proteinExistence type="predicted"/>
<keyword evidence="2" id="KW-1185">Reference proteome</keyword>
<dbReference type="Proteomes" id="UP001465976">
    <property type="component" value="Unassembled WGS sequence"/>
</dbReference>
<evidence type="ECO:0000313" key="2">
    <source>
        <dbReference type="Proteomes" id="UP001465976"/>
    </source>
</evidence>
<dbReference type="EMBL" id="JBAHYK010001419">
    <property type="protein sequence ID" value="KAL0568087.1"/>
    <property type="molecule type" value="Genomic_DNA"/>
</dbReference>
<name>A0ABR3EYT3_9AGAR</name>
<evidence type="ECO:0000313" key="1">
    <source>
        <dbReference type="EMBL" id="KAL0568087.1"/>
    </source>
</evidence>
<comment type="caution">
    <text evidence="1">The sequence shown here is derived from an EMBL/GenBank/DDBJ whole genome shotgun (WGS) entry which is preliminary data.</text>
</comment>
<accession>A0ABR3EYT3</accession>